<organism evidence="1 2">
    <name type="scientific">Imshaugia aleurites</name>
    <dbReference type="NCBI Taxonomy" id="172621"/>
    <lineage>
        <taxon>Eukaryota</taxon>
        <taxon>Fungi</taxon>
        <taxon>Dikarya</taxon>
        <taxon>Ascomycota</taxon>
        <taxon>Pezizomycotina</taxon>
        <taxon>Lecanoromycetes</taxon>
        <taxon>OSLEUM clade</taxon>
        <taxon>Lecanoromycetidae</taxon>
        <taxon>Lecanorales</taxon>
        <taxon>Lecanorineae</taxon>
        <taxon>Parmeliaceae</taxon>
        <taxon>Imshaugia</taxon>
    </lineage>
</organism>
<proteinExistence type="predicted"/>
<protein>
    <submittedName>
        <fullName evidence="1">Uncharacterized protein</fullName>
    </submittedName>
</protein>
<gene>
    <name evidence="1" type="ORF">IMSHALPRED_002875</name>
</gene>
<accession>A0A8H3PJE1</accession>
<comment type="caution">
    <text evidence="1">The sequence shown here is derived from an EMBL/GenBank/DDBJ whole genome shotgun (WGS) entry which is preliminary data.</text>
</comment>
<dbReference type="AlphaFoldDB" id="A0A8H3PJE1"/>
<dbReference type="EMBL" id="CAJPDT010000155">
    <property type="protein sequence ID" value="CAF9941749.1"/>
    <property type="molecule type" value="Genomic_DNA"/>
</dbReference>
<dbReference type="Proteomes" id="UP000664534">
    <property type="component" value="Unassembled WGS sequence"/>
</dbReference>
<sequence length="262" mass="28400">MPNPAEEKNILENFYENRATILYHDTYHLKDTVVRPNIRDYANGPQSIWESVFPPISRKVYEAQSGFISSSSGGDDDLYPSVNFTTILPASFVAPRNPDILNSTPDASLWIQFKGTALPTAPSRTAPATPASTTSTCKIHVDEYEACGSESSGLFANVSMANSNGDVLDETVLNVTFPLGMPINVGDTYTFLPQLSPAIMITGEHEGDYIQFTQGDMSWTNRTTTGVAKCTNGGWDPANGPVCGLRYGDGDAKNQIDCWVPG</sequence>
<name>A0A8H3PJE1_9LECA</name>
<reference evidence="1" key="1">
    <citation type="submission" date="2021-03" db="EMBL/GenBank/DDBJ databases">
        <authorList>
            <person name="Tagirdzhanova G."/>
        </authorList>
    </citation>
    <scope>NUCLEOTIDE SEQUENCE</scope>
</reference>
<evidence type="ECO:0000313" key="1">
    <source>
        <dbReference type="EMBL" id="CAF9941749.1"/>
    </source>
</evidence>
<evidence type="ECO:0000313" key="2">
    <source>
        <dbReference type="Proteomes" id="UP000664534"/>
    </source>
</evidence>
<dbReference type="OrthoDB" id="1896086at2759"/>
<keyword evidence="2" id="KW-1185">Reference proteome</keyword>